<dbReference type="EMBL" id="VIKS01000001">
    <property type="protein sequence ID" value="TQV89435.1"/>
    <property type="molecule type" value="Genomic_DNA"/>
</dbReference>
<dbReference type="InterPro" id="IPR035986">
    <property type="entry name" value="PKD_dom_sf"/>
</dbReference>
<accession>A0A545UJ03</accession>
<dbReference type="PROSITE" id="PS50093">
    <property type="entry name" value="PKD"/>
    <property type="match status" value="2"/>
</dbReference>
<protein>
    <submittedName>
        <fullName evidence="8">PKD domain-containing protein</fullName>
    </submittedName>
</protein>
<dbReference type="InterPro" id="IPR007280">
    <property type="entry name" value="Peptidase_C_arc/bac"/>
</dbReference>
<feature type="domain" description="PKD" evidence="7">
    <location>
        <begin position="609"/>
        <end position="690"/>
    </location>
</feature>
<dbReference type="OrthoDB" id="574310at2"/>
<keyword evidence="5" id="KW-0862">Zinc</keyword>
<name>A0A545UJ03_9GAMM</name>
<dbReference type="InterPro" id="IPR013783">
    <property type="entry name" value="Ig-like_fold"/>
</dbReference>
<dbReference type="SUPFAM" id="SSF49299">
    <property type="entry name" value="PKD domain"/>
    <property type="match status" value="2"/>
</dbReference>
<evidence type="ECO:0000256" key="1">
    <source>
        <dbReference type="ARBA" id="ARBA00001913"/>
    </source>
</evidence>
<dbReference type="InterPro" id="IPR001818">
    <property type="entry name" value="Pept_M10_metallopeptidase"/>
</dbReference>
<evidence type="ECO:0000313" key="8">
    <source>
        <dbReference type="EMBL" id="TQV89435.1"/>
    </source>
</evidence>
<dbReference type="Proteomes" id="UP000315439">
    <property type="component" value="Unassembled WGS sequence"/>
</dbReference>
<dbReference type="RefSeq" id="WP_142891499.1">
    <property type="nucleotide sequence ID" value="NZ_ML660160.1"/>
</dbReference>
<dbReference type="GO" id="GO:0006508">
    <property type="term" value="P:proteolysis"/>
    <property type="evidence" value="ECO:0007669"/>
    <property type="project" value="UniProtKB-KW"/>
</dbReference>
<comment type="cofactor">
    <cofactor evidence="1">
        <name>Ca(2+)</name>
        <dbReference type="ChEBI" id="CHEBI:29108"/>
    </cofactor>
</comment>
<dbReference type="Gene3D" id="2.60.120.380">
    <property type="match status" value="1"/>
</dbReference>
<dbReference type="InterPro" id="IPR024079">
    <property type="entry name" value="MetalloPept_cat_dom_sf"/>
</dbReference>
<dbReference type="InterPro" id="IPR022409">
    <property type="entry name" value="PKD/Chitinase_dom"/>
</dbReference>
<dbReference type="Pfam" id="PF20009">
    <property type="entry name" value="GEVED"/>
    <property type="match status" value="1"/>
</dbReference>
<dbReference type="PRINTS" id="PR00138">
    <property type="entry name" value="MATRIXIN"/>
</dbReference>
<keyword evidence="9" id="KW-1185">Reference proteome</keyword>
<feature type="chain" id="PRO_5021897836" evidence="6">
    <location>
        <begin position="26"/>
        <end position="809"/>
    </location>
</feature>
<evidence type="ECO:0000313" key="9">
    <source>
        <dbReference type="Proteomes" id="UP000315439"/>
    </source>
</evidence>
<dbReference type="Gene3D" id="3.40.390.10">
    <property type="entry name" value="Collagenase (Catalytic Domain)"/>
    <property type="match status" value="1"/>
</dbReference>
<dbReference type="Pfam" id="PF00413">
    <property type="entry name" value="Peptidase_M10"/>
    <property type="match status" value="1"/>
</dbReference>
<keyword evidence="2" id="KW-0645">Protease</keyword>
<evidence type="ECO:0000256" key="5">
    <source>
        <dbReference type="ARBA" id="ARBA00022833"/>
    </source>
</evidence>
<organism evidence="8 9">
    <name type="scientific">Aliikangiella coralliicola</name>
    <dbReference type="NCBI Taxonomy" id="2592383"/>
    <lineage>
        <taxon>Bacteria</taxon>
        <taxon>Pseudomonadati</taxon>
        <taxon>Pseudomonadota</taxon>
        <taxon>Gammaproteobacteria</taxon>
        <taxon>Oceanospirillales</taxon>
        <taxon>Pleioneaceae</taxon>
        <taxon>Aliikangiella</taxon>
    </lineage>
</organism>
<gene>
    <name evidence="8" type="ORF">FLL46_00705</name>
</gene>
<feature type="signal peptide" evidence="6">
    <location>
        <begin position="1"/>
        <end position="25"/>
    </location>
</feature>
<dbReference type="InterPro" id="IPR006026">
    <property type="entry name" value="Peptidase_Metallo"/>
</dbReference>
<dbReference type="CDD" id="cd00146">
    <property type="entry name" value="PKD"/>
    <property type="match status" value="2"/>
</dbReference>
<dbReference type="InterPro" id="IPR045474">
    <property type="entry name" value="GEVED"/>
</dbReference>
<evidence type="ECO:0000256" key="6">
    <source>
        <dbReference type="SAM" id="SignalP"/>
    </source>
</evidence>
<evidence type="ECO:0000256" key="4">
    <source>
        <dbReference type="ARBA" id="ARBA00022801"/>
    </source>
</evidence>
<dbReference type="GO" id="GO:0004222">
    <property type="term" value="F:metalloendopeptidase activity"/>
    <property type="evidence" value="ECO:0007669"/>
    <property type="project" value="InterPro"/>
</dbReference>
<dbReference type="InterPro" id="IPR000601">
    <property type="entry name" value="PKD_dom"/>
</dbReference>
<dbReference type="AlphaFoldDB" id="A0A545UJ03"/>
<evidence type="ECO:0000259" key="7">
    <source>
        <dbReference type="PROSITE" id="PS50093"/>
    </source>
</evidence>
<keyword evidence="6" id="KW-0732">Signal</keyword>
<dbReference type="InterPro" id="IPR021190">
    <property type="entry name" value="Pept_M10A"/>
</dbReference>
<evidence type="ECO:0000256" key="2">
    <source>
        <dbReference type="ARBA" id="ARBA00022670"/>
    </source>
</evidence>
<dbReference type="Pfam" id="PF04151">
    <property type="entry name" value="PPC"/>
    <property type="match status" value="1"/>
</dbReference>
<feature type="domain" description="PKD" evidence="7">
    <location>
        <begin position="375"/>
        <end position="463"/>
    </location>
</feature>
<dbReference type="SMART" id="SM00089">
    <property type="entry name" value="PKD"/>
    <property type="match status" value="2"/>
</dbReference>
<dbReference type="Pfam" id="PF18911">
    <property type="entry name" value="PKD_4"/>
    <property type="match status" value="2"/>
</dbReference>
<keyword evidence="3" id="KW-0479">Metal-binding</keyword>
<keyword evidence="4" id="KW-0378">Hydrolase</keyword>
<evidence type="ECO:0000256" key="3">
    <source>
        <dbReference type="ARBA" id="ARBA00022723"/>
    </source>
</evidence>
<reference evidence="8 9" key="1">
    <citation type="submission" date="2019-07" db="EMBL/GenBank/DDBJ databases">
        <title>Draft genome for Aliikangiella sp. M105.</title>
        <authorList>
            <person name="Wang G."/>
        </authorList>
    </citation>
    <scope>NUCLEOTIDE SEQUENCE [LARGE SCALE GENOMIC DNA]</scope>
    <source>
        <strain evidence="8 9">M105</strain>
    </source>
</reference>
<dbReference type="GO" id="GO:0031012">
    <property type="term" value="C:extracellular matrix"/>
    <property type="evidence" value="ECO:0007669"/>
    <property type="project" value="InterPro"/>
</dbReference>
<dbReference type="SMART" id="SM00235">
    <property type="entry name" value="ZnMc"/>
    <property type="match status" value="1"/>
</dbReference>
<proteinExistence type="predicted"/>
<dbReference type="GO" id="GO:0008270">
    <property type="term" value="F:zinc ion binding"/>
    <property type="evidence" value="ECO:0007669"/>
    <property type="project" value="InterPro"/>
</dbReference>
<dbReference type="Gene3D" id="2.60.40.10">
    <property type="entry name" value="Immunoglobulins"/>
    <property type="match status" value="3"/>
</dbReference>
<sequence length="809" mass="85426">MKLNQLIKRAGIAALLTLSSGPVMAHKYWTDCNNNTPRKWPGSGFTFNANPTGFDGQYAFWRTSFATALSRFNATPVNFNVSVRLDNDTSVGVGNGESEIWWDDTGNSATGYNITNPCGVTVEGDIVFHNTVSYDDSMDQKTNFWNYGGNGRTFETTALHEVGHTVGLAHENRYYNIMGTDYTHVHTTGENALRSYLGEDTVNGLIALYGGSNKEDLSVAAWRFIGASGAYSSHGRTRLFNSSGSVLTSNKAVSSCNNTQCEMRYDVGLGQQIQYEMTLENNGRNSQTVTLGYYISTNASITNTDTLIGTDTVTVTRNTPDTVKKNVTIPSNLNPNTNYYLGVIIDNNDSVSEWTEENNTSYIHIRTGAGSQNQSPTAEANGPYNGSVNSALSFSSAGSNDPDGSISTYSWNFGDGNTSSAANPNHTYTSAGTYNVTLTVTDNGGLSDSDTATATITTDPGTTYCEATGGGNYEWIAGVSVGGLNNTSGQAAYTDFTSQTANLNTGNNSATFTPGFTNSAYTEYWSVWIDFNKDGDFTDTGEQVLNGQSGNAAVNATLNIPTSAAGVNGTRMRVAMKYNAAASSSCGDIGDGEVEDYSVNIAGGGGNQAPTANANGPYSGSVNANINFNSNGSSDPDGSIASYSWSFGDGNSSTSANPTHSYSAEGSYTATLTVTDNEGATDSDSATVTVGGTGTIEDACATEAPTTSQALTSGDAVCVPDGSNSNSIQYYYIYVPSGTNSILIRSDHGNDNGDVYYKSSSWATATSYDQRSTNSGNTESITVNNPATGYRYISVIGVRSGMTLKVELQ</sequence>
<comment type="caution">
    <text evidence="8">The sequence shown here is derived from an EMBL/GenBank/DDBJ whole genome shotgun (WGS) entry which is preliminary data.</text>
</comment>
<dbReference type="SUPFAM" id="SSF55486">
    <property type="entry name" value="Metalloproteases ('zincins'), catalytic domain"/>
    <property type="match status" value="1"/>
</dbReference>